<dbReference type="HOGENOM" id="CLU_1115370_0_0_12"/>
<gene>
    <name evidence="5" type="primary">thyA</name>
    <name evidence="5" type="ordered locus">TREAZ_2832</name>
</gene>
<dbReference type="FunCoup" id="F5YCH8">
    <property type="interactions" value="245"/>
</dbReference>
<dbReference type="OrthoDB" id="7182974at2"/>
<sequence length="249" mass="29199">MKEIFVEGRTLPETYHKALCTLKEKGSVIPCTDWNQQQLECAMTLYVTSPTEEPRISSLFIGGFHELQQYCMEMLDGLLNFRIGKGWDYTYNQRFSEFYDYVIKELKRNSETRRAVISIRDNKADTKEGADPACLQSIQFFIREGKLDMMVLFRSNDLPEATYMNAFALIMLQEKIARELGLDIGTYTHRSNSMHCYEKDFKLLDNYIKSINTKSREEISYNYKGDWEDLMKEEIPGILKFAENLKDKE</sequence>
<dbReference type="eggNOG" id="COG0207">
    <property type="taxonomic scope" value="Bacteria"/>
</dbReference>
<dbReference type="InterPro" id="IPR023451">
    <property type="entry name" value="Thymidate_synth/dCMP_Mease_dom"/>
</dbReference>
<dbReference type="PANTHER" id="PTHR11548">
    <property type="entry name" value="THYMIDYLATE SYNTHASE 1"/>
    <property type="match status" value="1"/>
</dbReference>
<evidence type="ECO:0000313" key="5">
    <source>
        <dbReference type="EMBL" id="AEF81157.1"/>
    </source>
</evidence>
<reference evidence="6" key="1">
    <citation type="submission" date="2009-12" db="EMBL/GenBank/DDBJ databases">
        <title>Complete sequence of Treponema azotonutricium strain ZAS-9.</title>
        <authorList>
            <person name="Tetu S.G."/>
            <person name="Matson E."/>
            <person name="Ren Q."/>
            <person name="Seshadri R."/>
            <person name="Elbourne L."/>
            <person name="Hassan K.A."/>
            <person name="Durkin A."/>
            <person name="Radune D."/>
            <person name="Mohamoud Y."/>
            <person name="Shay R."/>
            <person name="Jin S."/>
            <person name="Zhang X."/>
            <person name="Lucey K."/>
            <person name="Ballor N.R."/>
            <person name="Ottesen E."/>
            <person name="Rosenthal R."/>
            <person name="Allen A."/>
            <person name="Leadbetter J.R."/>
            <person name="Paulsen I.T."/>
        </authorList>
    </citation>
    <scope>NUCLEOTIDE SEQUENCE [LARGE SCALE GENOMIC DNA]</scope>
    <source>
        <strain evidence="6">ATCC BAA-888 / DSM 13862 / ZAS-9</strain>
    </source>
</reference>
<dbReference type="EMBL" id="CP001841">
    <property type="protein sequence ID" value="AEF81157.1"/>
    <property type="molecule type" value="Genomic_DNA"/>
</dbReference>
<keyword evidence="1" id="KW-0963">Cytoplasm</keyword>
<proteinExistence type="predicted"/>
<dbReference type="STRING" id="545695.TREAZ_2832"/>
<feature type="domain" description="Thymidylate synthase/dCMP hydroxymethylase" evidence="4">
    <location>
        <begin position="92"/>
        <end position="210"/>
    </location>
</feature>
<dbReference type="GO" id="GO:0006231">
    <property type="term" value="P:dTMP biosynthetic process"/>
    <property type="evidence" value="ECO:0007669"/>
    <property type="project" value="TreeGrafter"/>
</dbReference>
<dbReference type="Proteomes" id="UP000009222">
    <property type="component" value="Chromosome"/>
</dbReference>
<evidence type="ECO:0000313" key="6">
    <source>
        <dbReference type="Proteomes" id="UP000009222"/>
    </source>
</evidence>
<dbReference type="GO" id="GO:0032259">
    <property type="term" value="P:methylation"/>
    <property type="evidence" value="ECO:0007669"/>
    <property type="project" value="UniProtKB-KW"/>
</dbReference>
<dbReference type="EC" id="2.1.1.45" evidence="5"/>
<evidence type="ECO:0000256" key="3">
    <source>
        <dbReference type="ARBA" id="ARBA00022679"/>
    </source>
</evidence>
<evidence type="ECO:0000259" key="4">
    <source>
        <dbReference type="Pfam" id="PF00303"/>
    </source>
</evidence>
<dbReference type="Gene3D" id="3.30.572.10">
    <property type="entry name" value="Thymidylate synthase/dCMP hydroxymethylase domain"/>
    <property type="match status" value="1"/>
</dbReference>
<keyword evidence="3 5" id="KW-0808">Transferase</keyword>
<keyword evidence="2 5" id="KW-0489">Methyltransferase</keyword>
<dbReference type="GO" id="GO:0006235">
    <property type="term" value="P:dTTP biosynthetic process"/>
    <property type="evidence" value="ECO:0007669"/>
    <property type="project" value="InterPro"/>
</dbReference>
<dbReference type="PANTHER" id="PTHR11548:SF1">
    <property type="entry name" value="THYMIDYLATE SYNTHASE 1"/>
    <property type="match status" value="1"/>
</dbReference>
<dbReference type="InterPro" id="IPR036926">
    <property type="entry name" value="Thymidate_synth/dCMP_Mease_sf"/>
</dbReference>
<dbReference type="InterPro" id="IPR045097">
    <property type="entry name" value="Thymidate_synth/dCMP_Mease"/>
</dbReference>
<evidence type="ECO:0000256" key="1">
    <source>
        <dbReference type="ARBA" id="ARBA00022490"/>
    </source>
</evidence>
<dbReference type="GO" id="GO:0004799">
    <property type="term" value="F:thymidylate synthase activity"/>
    <property type="evidence" value="ECO:0007669"/>
    <property type="project" value="UniProtKB-EC"/>
</dbReference>
<evidence type="ECO:0000256" key="2">
    <source>
        <dbReference type="ARBA" id="ARBA00022603"/>
    </source>
</evidence>
<keyword evidence="6" id="KW-1185">Reference proteome</keyword>
<dbReference type="GO" id="GO:0005829">
    <property type="term" value="C:cytosol"/>
    <property type="evidence" value="ECO:0007669"/>
    <property type="project" value="TreeGrafter"/>
</dbReference>
<dbReference type="SUPFAM" id="SSF55831">
    <property type="entry name" value="Thymidylate synthase/dCMP hydroxymethylase"/>
    <property type="match status" value="1"/>
</dbReference>
<dbReference type="Pfam" id="PF00303">
    <property type="entry name" value="Thymidylat_synt"/>
    <property type="match status" value="1"/>
</dbReference>
<accession>F5YCH8</accession>
<dbReference type="PIRSF" id="PIRSF036752">
    <property type="entry name" value="TSase_MJ051"/>
    <property type="match status" value="1"/>
</dbReference>
<dbReference type="InParanoid" id="F5YCH8"/>
<reference evidence="5 6" key="2">
    <citation type="journal article" date="2011" name="ISME J.">
        <title>RNA-seq reveals cooperative metabolic interactions between two termite-gut spirochete species in co-culture.</title>
        <authorList>
            <person name="Rosenthal A.Z."/>
            <person name="Matson E.G."/>
            <person name="Eldar A."/>
            <person name="Leadbetter J.R."/>
        </authorList>
    </citation>
    <scope>NUCLEOTIDE SEQUENCE [LARGE SCALE GENOMIC DNA]</scope>
    <source>
        <strain evidence="6">ATCC BAA-888 / DSM 13862 / ZAS-9</strain>
    </source>
</reference>
<dbReference type="InterPro" id="IPR014620">
    <property type="entry name" value="Thymidylate_synthase_arc"/>
</dbReference>
<dbReference type="KEGG" id="taz:TREAZ_2832"/>
<protein>
    <submittedName>
        <fullName evidence="5">Thymidylate synthase</fullName>
        <ecNumber evidence="5">2.1.1.45</ecNumber>
    </submittedName>
</protein>
<dbReference type="AlphaFoldDB" id="F5YCH8"/>
<dbReference type="RefSeq" id="WP_015712706.1">
    <property type="nucleotide sequence ID" value="NC_015577.1"/>
</dbReference>
<name>F5YCH8_LEAAZ</name>
<organism evidence="5 6">
    <name type="scientific">Leadbettera azotonutricia (strain ATCC BAA-888 / DSM 13862 / ZAS-9)</name>
    <name type="common">Treponema azotonutricium</name>
    <dbReference type="NCBI Taxonomy" id="545695"/>
    <lineage>
        <taxon>Bacteria</taxon>
        <taxon>Pseudomonadati</taxon>
        <taxon>Spirochaetota</taxon>
        <taxon>Spirochaetia</taxon>
        <taxon>Spirochaetales</taxon>
        <taxon>Breznakiellaceae</taxon>
        <taxon>Leadbettera</taxon>
    </lineage>
</organism>